<name>A0ABT0SEX3_9GAMM</name>
<keyword evidence="1 4" id="KW-0808">Transferase</keyword>
<keyword evidence="5" id="KW-1185">Reference proteome</keyword>
<organism evidence="4 5">
    <name type="scientific">Stenotrophomonas mori</name>
    <dbReference type="NCBI Taxonomy" id="2871096"/>
    <lineage>
        <taxon>Bacteria</taxon>
        <taxon>Pseudomonadati</taxon>
        <taxon>Pseudomonadota</taxon>
        <taxon>Gammaproteobacteria</taxon>
        <taxon>Lysobacterales</taxon>
        <taxon>Lysobacteraceae</taxon>
        <taxon>Stenotrophomonas</taxon>
    </lineage>
</organism>
<proteinExistence type="predicted"/>
<dbReference type="Gene3D" id="3.40.630.30">
    <property type="match status" value="1"/>
</dbReference>
<evidence type="ECO:0000256" key="2">
    <source>
        <dbReference type="ARBA" id="ARBA00023315"/>
    </source>
</evidence>
<reference evidence="4 5" key="1">
    <citation type="submission" date="2021-08" db="EMBL/GenBank/DDBJ databases">
        <title>Novel members of of the genus Stenotrophomonas from differernt environment.</title>
        <authorList>
            <person name="Deng Y."/>
        </authorList>
    </citation>
    <scope>NUCLEOTIDE SEQUENCE [LARGE SCALE GENOMIC DNA]</scope>
    <source>
        <strain evidence="4 5">CPCC 101365</strain>
    </source>
</reference>
<dbReference type="SUPFAM" id="SSF55729">
    <property type="entry name" value="Acyl-CoA N-acyltransferases (Nat)"/>
    <property type="match status" value="1"/>
</dbReference>
<sequence length="300" mass="32378">MTTAFRVEQADYGERQALLHGVRHAVFVAEQQVPPELEVDALDPLSHHVLALDALGRAIGAGRLTPQRRIGRMAVLPDWRGRGVGEALLLALLARADQLGWTDITLHAQVHARDFYVRHGFLPEGEPFDEAGIAHQSMRRRCGDALPVHGQEAAAAAIAAVLYRARRLVLIGGRGSDLAGFAQPSVLAALRAFAGRRHPKQVRLLLHDGDLAALPAALLALVQRLPSVFQVRQPLEGAEPPPSVASVANDNDDGCCVPAGDALQGELWLQAAARARRQDALFQRGWDNALECEGLRTLGL</sequence>
<dbReference type="RefSeq" id="WP_250061767.1">
    <property type="nucleotide sequence ID" value="NZ_JAIKTS010000001.1"/>
</dbReference>
<protein>
    <submittedName>
        <fullName evidence="4">GNAT family N-acetyltransferase</fullName>
        <ecNumber evidence="4">2.3.1.-</ecNumber>
    </submittedName>
</protein>
<dbReference type="GO" id="GO:0016746">
    <property type="term" value="F:acyltransferase activity"/>
    <property type="evidence" value="ECO:0007669"/>
    <property type="project" value="UniProtKB-KW"/>
</dbReference>
<dbReference type="Pfam" id="PF13673">
    <property type="entry name" value="Acetyltransf_10"/>
    <property type="match status" value="1"/>
</dbReference>
<dbReference type="EC" id="2.3.1.-" evidence="4"/>
<dbReference type="CDD" id="cd04301">
    <property type="entry name" value="NAT_SF"/>
    <property type="match status" value="1"/>
</dbReference>
<dbReference type="Pfam" id="PF25559">
    <property type="entry name" value="DUF7931"/>
    <property type="match status" value="1"/>
</dbReference>
<dbReference type="InterPro" id="IPR057691">
    <property type="entry name" value="DUF7931"/>
</dbReference>
<feature type="domain" description="N-acetyltransferase" evidence="3">
    <location>
        <begin position="5"/>
        <end position="143"/>
    </location>
</feature>
<dbReference type="PANTHER" id="PTHR43877">
    <property type="entry name" value="AMINOALKYLPHOSPHONATE N-ACETYLTRANSFERASE-RELATED-RELATED"/>
    <property type="match status" value="1"/>
</dbReference>
<dbReference type="InterPro" id="IPR050832">
    <property type="entry name" value="Bact_Acetyltransf"/>
</dbReference>
<keyword evidence="2 4" id="KW-0012">Acyltransferase</keyword>
<dbReference type="EMBL" id="JAIKTS010000001">
    <property type="protein sequence ID" value="MCL7713599.1"/>
    <property type="molecule type" value="Genomic_DNA"/>
</dbReference>
<accession>A0ABT0SEX3</accession>
<evidence type="ECO:0000313" key="5">
    <source>
        <dbReference type="Proteomes" id="UP001431235"/>
    </source>
</evidence>
<evidence type="ECO:0000256" key="1">
    <source>
        <dbReference type="ARBA" id="ARBA00022679"/>
    </source>
</evidence>
<comment type="caution">
    <text evidence="4">The sequence shown here is derived from an EMBL/GenBank/DDBJ whole genome shotgun (WGS) entry which is preliminary data.</text>
</comment>
<evidence type="ECO:0000313" key="4">
    <source>
        <dbReference type="EMBL" id="MCL7713599.1"/>
    </source>
</evidence>
<dbReference type="InterPro" id="IPR000182">
    <property type="entry name" value="GNAT_dom"/>
</dbReference>
<dbReference type="PANTHER" id="PTHR43877:SF1">
    <property type="entry name" value="ACETYLTRANSFERASE"/>
    <property type="match status" value="1"/>
</dbReference>
<gene>
    <name evidence="4" type="ORF">K5L01_02855</name>
</gene>
<evidence type="ECO:0000259" key="3">
    <source>
        <dbReference type="PROSITE" id="PS51186"/>
    </source>
</evidence>
<dbReference type="Proteomes" id="UP001431235">
    <property type="component" value="Unassembled WGS sequence"/>
</dbReference>
<dbReference type="InterPro" id="IPR016181">
    <property type="entry name" value="Acyl_CoA_acyltransferase"/>
</dbReference>
<dbReference type="PROSITE" id="PS51186">
    <property type="entry name" value="GNAT"/>
    <property type="match status" value="1"/>
</dbReference>